<name>A0A2P4TCV5_BAMTH</name>
<proteinExistence type="predicted"/>
<dbReference type="OrthoDB" id="5575at2759"/>
<dbReference type="Proteomes" id="UP000237246">
    <property type="component" value="Unassembled WGS sequence"/>
</dbReference>
<accession>A0A2P4TCV5</accession>
<keyword evidence="2" id="KW-1185">Reference proteome</keyword>
<gene>
    <name evidence="1" type="ORF">CIB84_002051</name>
</gene>
<dbReference type="PANTHER" id="PTHR47835">
    <property type="entry name" value="HFM1, ATP DEPENDENT DNA HELICASE HOMOLOG"/>
    <property type="match status" value="1"/>
</dbReference>
<protein>
    <submittedName>
        <fullName evidence="1">Uncharacterized protein</fullName>
    </submittedName>
</protein>
<evidence type="ECO:0000313" key="1">
    <source>
        <dbReference type="EMBL" id="POI34197.1"/>
    </source>
</evidence>
<dbReference type="GO" id="GO:0043138">
    <property type="term" value="F:3'-5' DNA helicase activity"/>
    <property type="evidence" value="ECO:0007669"/>
    <property type="project" value="UniProtKB-EC"/>
</dbReference>
<reference evidence="1 2" key="1">
    <citation type="submission" date="2018-01" db="EMBL/GenBank/DDBJ databases">
        <title>Comparison of the Chinese Bamboo Partridge and Red Junglefowl genome sequences highlights the importance of demography in genome evolution.</title>
        <authorList>
            <person name="Tiley G.P."/>
            <person name="Kimball R.T."/>
            <person name="Braun E.L."/>
            <person name="Burleigh J.G."/>
        </authorList>
    </citation>
    <scope>NUCLEOTIDE SEQUENCE [LARGE SCALE GENOMIC DNA]</scope>
    <source>
        <strain evidence="1">RTK389</strain>
        <tissue evidence="1">Blood</tissue>
    </source>
</reference>
<dbReference type="AlphaFoldDB" id="A0A2P4TCV5"/>
<dbReference type="EMBL" id="PPHD01002209">
    <property type="protein sequence ID" value="POI34197.1"/>
    <property type="molecule type" value="Genomic_DNA"/>
</dbReference>
<sequence>MAEILVTTILTNFEQLQTRRTASDFHYVTLVVGDADNQVIFIQKIMDSVLLKTGNWMKKIEVKRALKSDDISINLISSDYGSRSKEENIHKKYSNRECNHRCKNKDVCGHDCCEFHYICKTGVLSKSEMSGDSKFSLYLADLRSRNSTSSVPPVKRLKMQMLNQAQSVDLKQFVFEPKSLMPASSRY</sequence>
<dbReference type="GO" id="GO:0016787">
    <property type="term" value="F:hydrolase activity"/>
    <property type="evidence" value="ECO:0007669"/>
    <property type="project" value="UniProtKB-KW"/>
</dbReference>
<comment type="caution">
    <text evidence="1">The sequence shown here is derived from an EMBL/GenBank/DDBJ whole genome shotgun (WGS) entry which is preliminary data.</text>
</comment>
<organism evidence="1 2">
    <name type="scientific">Bambusicola thoracicus</name>
    <name type="common">Chinese bamboo-partridge</name>
    <name type="synonym">Perdix thoracica</name>
    <dbReference type="NCBI Taxonomy" id="9083"/>
    <lineage>
        <taxon>Eukaryota</taxon>
        <taxon>Metazoa</taxon>
        <taxon>Chordata</taxon>
        <taxon>Craniata</taxon>
        <taxon>Vertebrata</taxon>
        <taxon>Euteleostomi</taxon>
        <taxon>Archelosauria</taxon>
        <taxon>Archosauria</taxon>
        <taxon>Dinosauria</taxon>
        <taxon>Saurischia</taxon>
        <taxon>Theropoda</taxon>
        <taxon>Coelurosauria</taxon>
        <taxon>Aves</taxon>
        <taxon>Neognathae</taxon>
        <taxon>Galloanserae</taxon>
        <taxon>Galliformes</taxon>
        <taxon>Phasianidae</taxon>
        <taxon>Perdicinae</taxon>
        <taxon>Bambusicola</taxon>
    </lineage>
</organism>
<dbReference type="InterPro" id="IPR052247">
    <property type="entry name" value="Meiotic_Crossover_Helicase"/>
</dbReference>
<dbReference type="PANTHER" id="PTHR47835:SF3">
    <property type="entry name" value="HELICASE FOR MEIOSIS 1"/>
    <property type="match status" value="1"/>
</dbReference>
<evidence type="ECO:0000313" key="2">
    <source>
        <dbReference type="Proteomes" id="UP000237246"/>
    </source>
</evidence>